<dbReference type="SUPFAM" id="SSF57701">
    <property type="entry name" value="Zn2/Cys6 DNA-binding domain"/>
    <property type="match status" value="1"/>
</dbReference>
<protein>
    <recommendedName>
        <fullName evidence="8">Zn(2)-C6 fungal-type domain-containing protein</fullName>
    </recommendedName>
</protein>
<feature type="region of interest" description="Disordered" evidence="6">
    <location>
        <begin position="80"/>
        <end position="104"/>
    </location>
</feature>
<name>A0A0B7KMA7_BIOOC</name>
<dbReference type="PANTHER" id="PTHR31845">
    <property type="entry name" value="FINGER DOMAIN PROTEIN, PUTATIVE-RELATED"/>
    <property type="match status" value="1"/>
</dbReference>
<evidence type="ECO:0000256" key="1">
    <source>
        <dbReference type="ARBA" id="ARBA00004123"/>
    </source>
</evidence>
<keyword evidence="4" id="KW-0804">Transcription</keyword>
<evidence type="ECO:0008006" key="8">
    <source>
        <dbReference type="Google" id="ProtNLM"/>
    </source>
</evidence>
<evidence type="ECO:0000256" key="6">
    <source>
        <dbReference type="SAM" id="MobiDB-lite"/>
    </source>
</evidence>
<dbReference type="GO" id="GO:0008270">
    <property type="term" value="F:zinc ion binding"/>
    <property type="evidence" value="ECO:0007669"/>
    <property type="project" value="InterPro"/>
</dbReference>
<evidence type="ECO:0000313" key="7">
    <source>
        <dbReference type="EMBL" id="CEO56000.1"/>
    </source>
</evidence>
<dbReference type="InterPro" id="IPR051089">
    <property type="entry name" value="prtT"/>
</dbReference>
<accession>A0A0B7KMA7</accession>
<dbReference type="PANTHER" id="PTHR31845:SF10">
    <property type="entry name" value="ZN(II)2CYS6 TRANSCRIPTION FACTOR (EUROFUNG)"/>
    <property type="match status" value="1"/>
</dbReference>
<dbReference type="GO" id="GO:0000976">
    <property type="term" value="F:transcription cis-regulatory region binding"/>
    <property type="evidence" value="ECO:0007669"/>
    <property type="project" value="TreeGrafter"/>
</dbReference>
<dbReference type="AlphaFoldDB" id="A0A0B7KMA7"/>
<keyword evidence="3" id="KW-0238">DNA-binding</keyword>
<evidence type="ECO:0000256" key="5">
    <source>
        <dbReference type="ARBA" id="ARBA00023242"/>
    </source>
</evidence>
<keyword evidence="2" id="KW-0805">Transcription regulation</keyword>
<keyword evidence="5" id="KW-0539">Nucleus</keyword>
<sequence length="591" mass="66669">MSDKHRACINCARAKAKCVRPSGIDGNEDEVPCRRCSKNNVTCSRVVPAGPKNKRGKSTRGKVIEKKLDDIMSLLNQERRQSPILSKPQTPHVRVPESSPFQPSIPAAPSNQLDAEGPYFVLGQDLTFEEADQSLQYYQTEMLPQFPFVPLPVCRTSELHHASPLLLKTILRVCRPLGPEKDAIFERWFRQHVVYRIAVLMEKSTELLQAILVFVAWNPVSFYVGGGETSLLQLAIGIVGELGLTKRPDAYGHKSVSIVDDAMWLRNEKRPRPPQHRNIDRRATLGVFYLTSMLSSLLGKVCRLEYVSYFDDCCRVLLEAKEFDTDRLLVHLIRLRKISLKVSDVFWGRNDSIHNTQSWSTHSMATATVQKELESFMETLPRPLQSSHILRVDCAAIRIRLLEPAIHSPGNTPDPTLLRSRLMWDCLSATQKVFDAFVETPVEEYSAFTFVSMLNLALAIVKCIKLLSAVDDPDWDVETARGSCDLYKIFLQLSDRWEASRFTGKPRCSLVKDGKPLATKYSDRFKWLAGWYLSKVTANPSSDPSSSIPSGPFLGDGGLMNHHGDPGSDFWEELGNWTYGIDIAVNDLIRY</sequence>
<evidence type="ECO:0000256" key="3">
    <source>
        <dbReference type="ARBA" id="ARBA00023125"/>
    </source>
</evidence>
<dbReference type="EMBL" id="CDPU01000060">
    <property type="protein sequence ID" value="CEO56000.1"/>
    <property type="molecule type" value="Genomic_DNA"/>
</dbReference>
<evidence type="ECO:0000256" key="2">
    <source>
        <dbReference type="ARBA" id="ARBA00023015"/>
    </source>
</evidence>
<organism evidence="7">
    <name type="scientific">Bionectria ochroleuca</name>
    <name type="common">Gliocladium roseum</name>
    <dbReference type="NCBI Taxonomy" id="29856"/>
    <lineage>
        <taxon>Eukaryota</taxon>
        <taxon>Fungi</taxon>
        <taxon>Dikarya</taxon>
        <taxon>Ascomycota</taxon>
        <taxon>Pezizomycotina</taxon>
        <taxon>Sordariomycetes</taxon>
        <taxon>Hypocreomycetidae</taxon>
        <taxon>Hypocreales</taxon>
        <taxon>Bionectriaceae</taxon>
        <taxon>Clonostachys</taxon>
    </lineage>
</organism>
<comment type="subcellular location">
    <subcellularLocation>
        <location evidence="1">Nucleus</location>
    </subcellularLocation>
</comment>
<dbReference type="InterPro" id="IPR036864">
    <property type="entry name" value="Zn2-C6_fun-type_DNA-bd_sf"/>
</dbReference>
<dbReference type="GO" id="GO:0000981">
    <property type="term" value="F:DNA-binding transcription factor activity, RNA polymerase II-specific"/>
    <property type="evidence" value="ECO:0007669"/>
    <property type="project" value="InterPro"/>
</dbReference>
<reference evidence="7" key="1">
    <citation type="submission" date="2015-01" db="EMBL/GenBank/DDBJ databases">
        <authorList>
            <person name="Durling Mikael"/>
        </authorList>
    </citation>
    <scope>NUCLEOTIDE SEQUENCE</scope>
</reference>
<gene>
    <name evidence="7" type="ORF">BN869_000012058_1</name>
</gene>
<dbReference type="InterPro" id="IPR001138">
    <property type="entry name" value="Zn2Cys6_DnaBD"/>
</dbReference>
<dbReference type="CDD" id="cd00067">
    <property type="entry name" value="GAL4"/>
    <property type="match status" value="1"/>
</dbReference>
<proteinExistence type="predicted"/>
<dbReference type="Gene3D" id="4.10.240.10">
    <property type="entry name" value="Zn(2)-C6 fungal-type DNA-binding domain"/>
    <property type="match status" value="1"/>
</dbReference>
<evidence type="ECO:0000256" key="4">
    <source>
        <dbReference type="ARBA" id="ARBA00023163"/>
    </source>
</evidence>
<dbReference type="GO" id="GO:0005634">
    <property type="term" value="C:nucleus"/>
    <property type="evidence" value="ECO:0007669"/>
    <property type="project" value="UniProtKB-SubCell"/>
</dbReference>
<dbReference type="CDD" id="cd12148">
    <property type="entry name" value="fungal_TF_MHR"/>
    <property type="match status" value="1"/>
</dbReference>